<dbReference type="GO" id="GO:0003700">
    <property type="term" value="F:DNA-binding transcription factor activity"/>
    <property type="evidence" value="ECO:0007669"/>
    <property type="project" value="InterPro"/>
</dbReference>
<gene>
    <name evidence="6" type="ORF">KC729_15870</name>
</gene>
<dbReference type="Pfam" id="PF02310">
    <property type="entry name" value="B12-binding"/>
    <property type="match status" value="1"/>
</dbReference>
<dbReference type="Proteomes" id="UP000697710">
    <property type="component" value="Unassembled WGS sequence"/>
</dbReference>
<dbReference type="Pfam" id="PF02607">
    <property type="entry name" value="B12-binding_2"/>
    <property type="match status" value="1"/>
</dbReference>
<dbReference type="GO" id="GO:0046872">
    <property type="term" value="F:metal ion binding"/>
    <property type="evidence" value="ECO:0007669"/>
    <property type="project" value="InterPro"/>
</dbReference>
<dbReference type="PROSITE" id="PS51332">
    <property type="entry name" value="B12_BINDING"/>
    <property type="match status" value="1"/>
</dbReference>
<dbReference type="InterPro" id="IPR003759">
    <property type="entry name" value="Cbl-bd_cap"/>
</dbReference>
<reference evidence="6" key="1">
    <citation type="submission" date="2020-04" db="EMBL/GenBank/DDBJ databases">
        <authorList>
            <person name="Zhang T."/>
        </authorList>
    </citation>
    <scope>NUCLEOTIDE SEQUENCE</scope>
    <source>
        <strain evidence="6">HKST-UBA01</strain>
    </source>
</reference>
<sequence length="293" mass="32378">MKTVANRTGLKPALVRAWERRYGAVVPFRTETNRRVYSESDIQRLQLLHRVTEVGHPIRLVARLSEEELTALLDPTTRRAEDLTHDVMQAMHAISDFDEKRLRHSLDEAAVALGRVAYLEQFLSPMLHAIGNSWARGTMRPAHEHFAAVAVTQQLIRLQGIHKPVHGPVMVIGTLSGQQHELGALMAAVIASDAGWDVSYCGPNLPAEEIAAFARARHASAVAISLVYPDGDLRIADSLRVLRRCLDESTALILGGRAAPSYLEMLAGTDCHHIANLPRFLTFLQTIQHSVSC</sequence>
<dbReference type="InterPro" id="IPR009061">
    <property type="entry name" value="DNA-bd_dom_put_sf"/>
</dbReference>
<keyword evidence="2" id="KW-0238">DNA-binding</keyword>
<evidence type="ECO:0000259" key="5">
    <source>
        <dbReference type="PROSITE" id="PS51332"/>
    </source>
</evidence>
<dbReference type="InterPro" id="IPR000551">
    <property type="entry name" value="MerR-type_HTH_dom"/>
</dbReference>
<dbReference type="PANTHER" id="PTHR30204">
    <property type="entry name" value="REDOX-CYCLING DRUG-SENSING TRANSCRIPTIONAL ACTIVATOR SOXR"/>
    <property type="match status" value="1"/>
</dbReference>
<evidence type="ECO:0000256" key="2">
    <source>
        <dbReference type="ARBA" id="ARBA00023125"/>
    </source>
</evidence>
<dbReference type="SUPFAM" id="SSF46955">
    <property type="entry name" value="Putative DNA-binding domain"/>
    <property type="match status" value="1"/>
</dbReference>
<evidence type="ECO:0000313" key="6">
    <source>
        <dbReference type="EMBL" id="MCA9729167.1"/>
    </source>
</evidence>
<dbReference type="Gene3D" id="1.10.1660.10">
    <property type="match status" value="1"/>
</dbReference>
<comment type="caution">
    <text evidence="6">The sequence shown here is derived from an EMBL/GenBank/DDBJ whole genome shotgun (WGS) entry which is preliminary data.</text>
</comment>
<reference evidence="6" key="2">
    <citation type="journal article" date="2021" name="Microbiome">
        <title>Successional dynamics and alternative stable states in a saline activated sludge microbial community over 9 years.</title>
        <authorList>
            <person name="Wang Y."/>
            <person name="Ye J."/>
            <person name="Ju F."/>
            <person name="Liu L."/>
            <person name="Boyd J.A."/>
            <person name="Deng Y."/>
            <person name="Parks D.H."/>
            <person name="Jiang X."/>
            <person name="Yin X."/>
            <person name="Woodcroft B.J."/>
            <person name="Tyson G.W."/>
            <person name="Hugenholtz P."/>
            <person name="Polz M.F."/>
            <person name="Zhang T."/>
        </authorList>
    </citation>
    <scope>NUCLEOTIDE SEQUENCE</scope>
    <source>
        <strain evidence="6">HKST-UBA01</strain>
    </source>
</reference>
<evidence type="ECO:0000256" key="3">
    <source>
        <dbReference type="ARBA" id="ARBA00023163"/>
    </source>
</evidence>
<dbReference type="Gene3D" id="1.10.1240.10">
    <property type="entry name" value="Methionine synthase domain"/>
    <property type="match status" value="1"/>
</dbReference>
<feature type="domain" description="HTH merR-type" evidence="4">
    <location>
        <begin position="1"/>
        <end position="67"/>
    </location>
</feature>
<name>A0A956M220_UNCEI</name>
<dbReference type="PROSITE" id="PS50937">
    <property type="entry name" value="HTH_MERR_2"/>
    <property type="match status" value="1"/>
</dbReference>
<evidence type="ECO:0000313" key="7">
    <source>
        <dbReference type="Proteomes" id="UP000697710"/>
    </source>
</evidence>
<proteinExistence type="predicted"/>
<accession>A0A956M220</accession>
<dbReference type="SMART" id="SM00422">
    <property type="entry name" value="HTH_MERR"/>
    <property type="match status" value="1"/>
</dbReference>
<evidence type="ECO:0000256" key="1">
    <source>
        <dbReference type="ARBA" id="ARBA00023015"/>
    </source>
</evidence>
<keyword evidence="1" id="KW-0805">Transcription regulation</keyword>
<feature type="domain" description="B12-binding" evidence="5">
    <location>
        <begin position="167"/>
        <end position="293"/>
    </location>
</feature>
<dbReference type="CDD" id="cd02065">
    <property type="entry name" value="B12-binding_like"/>
    <property type="match status" value="1"/>
</dbReference>
<dbReference type="GO" id="GO:0003677">
    <property type="term" value="F:DNA binding"/>
    <property type="evidence" value="ECO:0007669"/>
    <property type="project" value="UniProtKB-KW"/>
</dbReference>
<dbReference type="InterPro" id="IPR006158">
    <property type="entry name" value="Cobalamin-bd"/>
</dbReference>
<dbReference type="InterPro" id="IPR036594">
    <property type="entry name" value="Meth_synthase_dom"/>
</dbReference>
<dbReference type="SUPFAM" id="SSF52242">
    <property type="entry name" value="Cobalamin (vitamin B12)-binding domain"/>
    <property type="match status" value="1"/>
</dbReference>
<dbReference type="InterPro" id="IPR047057">
    <property type="entry name" value="MerR_fam"/>
</dbReference>
<keyword evidence="3" id="KW-0804">Transcription</keyword>
<dbReference type="Pfam" id="PF13411">
    <property type="entry name" value="MerR_1"/>
    <property type="match status" value="1"/>
</dbReference>
<protein>
    <submittedName>
        <fullName evidence="6">MerR family transcriptional regulator</fullName>
    </submittedName>
</protein>
<dbReference type="EMBL" id="JAGQHR010000594">
    <property type="protein sequence ID" value="MCA9729167.1"/>
    <property type="molecule type" value="Genomic_DNA"/>
</dbReference>
<dbReference type="PANTHER" id="PTHR30204:SF67">
    <property type="entry name" value="HTH-TYPE TRANSCRIPTIONAL REGULATOR MLRA-RELATED"/>
    <property type="match status" value="1"/>
</dbReference>
<dbReference type="Gene3D" id="3.40.50.280">
    <property type="entry name" value="Cobalamin-binding domain"/>
    <property type="match status" value="1"/>
</dbReference>
<dbReference type="AlphaFoldDB" id="A0A956M220"/>
<evidence type="ECO:0000259" key="4">
    <source>
        <dbReference type="PROSITE" id="PS50937"/>
    </source>
</evidence>
<dbReference type="InterPro" id="IPR036724">
    <property type="entry name" value="Cobalamin-bd_sf"/>
</dbReference>
<dbReference type="GO" id="GO:0031419">
    <property type="term" value="F:cobalamin binding"/>
    <property type="evidence" value="ECO:0007669"/>
    <property type="project" value="InterPro"/>
</dbReference>
<organism evidence="6 7">
    <name type="scientific">Eiseniibacteriota bacterium</name>
    <dbReference type="NCBI Taxonomy" id="2212470"/>
    <lineage>
        <taxon>Bacteria</taxon>
        <taxon>Candidatus Eiseniibacteriota</taxon>
    </lineage>
</organism>